<keyword evidence="1" id="KW-0812">Transmembrane</keyword>
<accession>A0A7C9DPM8</accession>
<evidence type="ECO:0000313" key="2">
    <source>
        <dbReference type="EMBL" id="MBA4644965.1"/>
    </source>
</evidence>
<keyword evidence="1" id="KW-1133">Transmembrane helix</keyword>
<keyword evidence="1" id="KW-0472">Membrane</keyword>
<organism evidence="2">
    <name type="scientific">Opuntia streptacantha</name>
    <name type="common">Prickly pear cactus</name>
    <name type="synonym">Opuntia cardona</name>
    <dbReference type="NCBI Taxonomy" id="393608"/>
    <lineage>
        <taxon>Eukaryota</taxon>
        <taxon>Viridiplantae</taxon>
        <taxon>Streptophyta</taxon>
        <taxon>Embryophyta</taxon>
        <taxon>Tracheophyta</taxon>
        <taxon>Spermatophyta</taxon>
        <taxon>Magnoliopsida</taxon>
        <taxon>eudicotyledons</taxon>
        <taxon>Gunneridae</taxon>
        <taxon>Pentapetalae</taxon>
        <taxon>Caryophyllales</taxon>
        <taxon>Cactineae</taxon>
        <taxon>Cactaceae</taxon>
        <taxon>Opuntioideae</taxon>
        <taxon>Opuntia</taxon>
    </lineage>
</organism>
<reference evidence="2" key="2">
    <citation type="submission" date="2020-07" db="EMBL/GenBank/DDBJ databases">
        <authorList>
            <person name="Vera ALvarez R."/>
            <person name="Arias-Moreno D.M."/>
            <person name="Jimenez-Jacinto V."/>
            <person name="Jimenez-Bremont J.F."/>
            <person name="Swaminathan K."/>
            <person name="Moose S.P."/>
            <person name="Guerrero-Gonzalez M.L."/>
            <person name="Marino-Ramirez L."/>
            <person name="Landsman D."/>
            <person name="Rodriguez-Kessler M."/>
            <person name="Delgado-Sanchez P."/>
        </authorList>
    </citation>
    <scope>NUCLEOTIDE SEQUENCE</scope>
    <source>
        <tissue evidence="2">Cladode</tissue>
    </source>
</reference>
<feature type="transmembrane region" description="Helical" evidence="1">
    <location>
        <begin position="57"/>
        <end position="75"/>
    </location>
</feature>
<protein>
    <submittedName>
        <fullName evidence="2">Uncharacterized protein</fullName>
    </submittedName>
</protein>
<dbReference type="AlphaFoldDB" id="A0A7C9DPM8"/>
<evidence type="ECO:0000256" key="1">
    <source>
        <dbReference type="SAM" id="Phobius"/>
    </source>
</evidence>
<name>A0A7C9DPM8_OPUST</name>
<sequence length="112" mass="12938">MLKHKIKKQTLMTDKKTHEVKENYGVDNAMGIVMEEQANLSDDDSSMEKKLDLFGKVITELIIISTFGELIMLFFKKFESSLNSSSQDWGPIKLIRKMTKLSMNLILHFPKQ</sequence>
<proteinExistence type="predicted"/>
<reference evidence="2" key="1">
    <citation type="journal article" date="2013" name="J. Plant Res.">
        <title>Effect of fungi and light on seed germination of three Opuntia species from semiarid lands of central Mexico.</title>
        <authorList>
            <person name="Delgado-Sanchez P."/>
            <person name="Jimenez-Bremont J.F."/>
            <person name="Guerrero-Gonzalez Mde L."/>
            <person name="Flores J."/>
        </authorList>
    </citation>
    <scope>NUCLEOTIDE SEQUENCE</scope>
    <source>
        <tissue evidence="2">Cladode</tissue>
    </source>
</reference>
<dbReference type="EMBL" id="GISG01140601">
    <property type="protein sequence ID" value="MBA4644965.1"/>
    <property type="molecule type" value="Transcribed_RNA"/>
</dbReference>